<evidence type="ECO:0000256" key="2">
    <source>
        <dbReference type="ARBA" id="ARBA00023004"/>
    </source>
</evidence>
<feature type="domain" description="4Fe-4S ferredoxin-type" evidence="5">
    <location>
        <begin position="126"/>
        <end position="154"/>
    </location>
</feature>
<keyword evidence="4" id="KW-0472">Membrane</keyword>
<protein>
    <submittedName>
        <fullName evidence="6">4Fe-4S ferredoxin iron-sulfur binding domain-containing protein</fullName>
    </submittedName>
</protein>
<dbReference type="RefSeq" id="WP_013758507.1">
    <property type="nucleotide sequence ID" value="NC_015500.1"/>
</dbReference>
<organism evidence="6 7">
    <name type="scientific">Treponema brennaborense (strain DSM 12168 / CIP 105900 / DD5/3)</name>
    <dbReference type="NCBI Taxonomy" id="906968"/>
    <lineage>
        <taxon>Bacteria</taxon>
        <taxon>Pseudomonadati</taxon>
        <taxon>Spirochaetota</taxon>
        <taxon>Spirochaetia</taxon>
        <taxon>Spirochaetales</taxon>
        <taxon>Treponemataceae</taxon>
        <taxon>Treponema</taxon>
    </lineage>
</organism>
<evidence type="ECO:0000259" key="5">
    <source>
        <dbReference type="PROSITE" id="PS51379"/>
    </source>
</evidence>
<feature type="domain" description="4Fe-4S ferredoxin-type" evidence="5">
    <location>
        <begin position="96"/>
        <end position="125"/>
    </location>
</feature>
<dbReference type="Gene3D" id="3.30.70.20">
    <property type="match status" value="1"/>
</dbReference>
<dbReference type="STRING" id="906968.Trebr_1378"/>
<keyword evidence="4" id="KW-1133">Transmembrane helix</keyword>
<dbReference type="Pfam" id="PF13237">
    <property type="entry name" value="Fer4_10"/>
    <property type="match status" value="1"/>
</dbReference>
<keyword evidence="4" id="KW-0812">Transmembrane</keyword>
<dbReference type="EMBL" id="CP002696">
    <property type="protein sequence ID" value="AEE16802.1"/>
    <property type="molecule type" value="Genomic_DNA"/>
</dbReference>
<evidence type="ECO:0000313" key="6">
    <source>
        <dbReference type="EMBL" id="AEE16802.1"/>
    </source>
</evidence>
<proteinExistence type="predicted"/>
<evidence type="ECO:0000256" key="3">
    <source>
        <dbReference type="ARBA" id="ARBA00023014"/>
    </source>
</evidence>
<keyword evidence="7" id="KW-1185">Reference proteome</keyword>
<dbReference type="SUPFAM" id="SSF54862">
    <property type="entry name" value="4Fe-4S ferredoxins"/>
    <property type="match status" value="1"/>
</dbReference>
<dbReference type="InterPro" id="IPR017896">
    <property type="entry name" value="4Fe4S_Fe-S-bd"/>
</dbReference>
<dbReference type="InterPro" id="IPR017900">
    <property type="entry name" value="4Fe4S_Fe_S_CS"/>
</dbReference>
<sequence length="194" mass="21252">MILTVVFLVLFLIAAGMLIIFVYSVLIPSVTGAESRKPVHAYVFADSELKYASRLPAVCEDGGFRAVIRCNPAKTDEQRRFAYDGPRDCRLFDSLYQTEFDCTRRCTGFGSCVGSCPQQAIRIINGTAAIAKGCTGCGKCVSACPKQLIELVPAVQAAAPGTCAAENEDTRCSLYQKDEKNVIPARKSFKFWQR</sequence>
<dbReference type="HOGENOM" id="CLU_1401901_0_0_12"/>
<keyword evidence="2" id="KW-0408">Iron</keyword>
<keyword evidence="3" id="KW-0411">Iron-sulfur</keyword>
<evidence type="ECO:0000256" key="1">
    <source>
        <dbReference type="ARBA" id="ARBA00022723"/>
    </source>
</evidence>
<keyword evidence="1" id="KW-0479">Metal-binding</keyword>
<dbReference type="eggNOG" id="COG2878">
    <property type="taxonomic scope" value="Bacteria"/>
</dbReference>
<dbReference type="GO" id="GO:0046872">
    <property type="term" value="F:metal ion binding"/>
    <property type="evidence" value="ECO:0007669"/>
    <property type="project" value="UniProtKB-KW"/>
</dbReference>
<dbReference type="PROSITE" id="PS51379">
    <property type="entry name" value="4FE4S_FER_2"/>
    <property type="match status" value="2"/>
</dbReference>
<dbReference type="PROSITE" id="PS00198">
    <property type="entry name" value="4FE4S_FER_1"/>
    <property type="match status" value="1"/>
</dbReference>
<dbReference type="GO" id="GO:0051536">
    <property type="term" value="F:iron-sulfur cluster binding"/>
    <property type="evidence" value="ECO:0007669"/>
    <property type="project" value="UniProtKB-KW"/>
</dbReference>
<dbReference type="Proteomes" id="UP000006546">
    <property type="component" value="Chromosome"/>
</dbReference>
<reference evidence="7" key="1">
    <citation type="submission" date="2011-04" db="EMBL/GenBank/DDBJ databases">
        <title>The complete genome of Treponema brennaborense DSM 12168.</title>
        <authorList>
            <person name="Lucas S."/>
            <person name="Han J."/>
            <person name="Lapidus A."/>
            <person name="Bruce D."/>
            <person name="Goodwin L."/>
            <person name="Pitluck S."/>
            <person name="Peters L."/>
            <person name="Kyrpides N."/>
            <person name="Mavromatis K."/>
            <person name="Ivanova N."/>
            <person name="Mikhailova N."/>
            <person name="Pagani I."/>
            <person name="Teshima H."/>
            <person name="Detter J.C."/>
            <person name="Tapia R."/>
            <person name="Han C."/>
            <person name="Land M."/>
            <person name="Hauser L."/>
            <person name="Markowitz V."/>
            <person name="Cheng J.-F."/>
            <person name="Hugenholtz P."/>
            <person name="Woyke T."/>
            <person name="Wu D."/>
            <person name="Gronow S."/>
            <person name="Wellnitz S."/>
            <person name="Brambilla E."/>
            <person name="Klenk H.-P."/>
            <person name="Eisen J.A."/>
        </authorList>
    </citation>
    <scope>NUCLEOTIDE SEQUENCE [LARGE SCALE GENOMIC DNA]</scope>
    <source>
        <strain evidence="7">DSM 12168 / CIP 105900 / DD5/3</strain>
    </source>
</reference>
<dbReference type="KEGG" id="tbe:Trebr_1378"/>
<evidence type="ECO:0000256" key="4">
    <source>
        <dbReference type="SAM" id="Phobius"/>
    </source>
</evidence>
<dbReference type="AlphaFoldDB" id="F4LMQ5"/>
<gene>
    <name evidence="6" type="ordered locus">Trebr_1378</name>
</gene>
<evidence type="ECO:0000313" key="7">
    <source>
        <dbReference type="Proteomes" id="UP000006546"/>
    </source>
</evidence>
<feature type="transmembrane region" description="Helical" evidence="4">
    <location>
        <begin position="6"/>
        <end position="27"/>
    </location>
</feature>
<name>F4LMQ5_TREBD</name>
<accession>F4LMQ5</accession>